<evidence type="ECO:0000313" key="8">
    <source>
        <dbReference type="EnsemblPlants" id="OPUNC02G04370.1"/>
    </source>
</evidence>
<dbReference type="InterPro" id="IPR006447">
    <property type="entry name" value="Myb_dom_plants"/>
</dbReference>
<dbReference type="PANTHER" id="PTHR31314">
    <property type="entry name" value="MYB FAMILY TRANSCRIPTION FACTOR PHL7-LIKE"/>
    <property type="match status" value="1"/>
</dbReference>
<feature type="domain" description="HTH myb-type" evidence="7">
    <location>
        <begin position="18"/>
        <end position="78"/>
    </location>
</feature>
<dbReference type="PROSITE" id="PS51294">
    <property type="entry name" value="HTH_MYB"/>
    <property type="match status" value="1"/>
</dbReference>
<dbReference type="InterPro" id="IPR017930">
    <property type="entry name" value="Myb_dom"/>
</dbReference>
<evidence type="ECO:0000313" key="9">
    <source>
        <dbReference type="Proteomes" id="UP000026962"/>
    </source>
</evidence>
<dbReference type="HOGENOM" id="CLU_1362265_0_0_1"/>
<proteinExistence type="predicted"/>
<dbReference type="EnsemblPlants" id="OPUNC02G04370.1">
    <property type="protein sequence ID" value="OPUNC02G04370.1"/>
    <property type="gene ID" value="OPUNC02G04370"/>
</dbReference>
<keyword evidence="9" id="KW-1185">Reference proteome</keyword>
<reference evidence="8" key="2">
    <citation type="submission" date="2018-05" db="EMBL/GenBank/DDBJ databases">
        <title>OpunRS2 (Oryza punctata Reference Sequence Version 2).</title>
        <authorList>
            <person name="Zhang J."/>
            <person name="Kudrna D."/>
            <person name="Lee S."/>
            <person name="Talag J."/>
            <person name="Welchert J."/>
            <person name="Wing R.A."/>
        </authorList>
    </citation>
    <scope>NUCLEOTIDE SEQUENCE [LARGE SCALE GENOMIC DNA]</scope>
</reference>
<dbReference type="GO" id="GO:0003700">
    <property type="term" value="F:DNA-binding transcription factor activity"/>
    <property type="evidence" value="ECO:0007669"/>
    <property type="project" value="InterPro"/>
</dbReference>
<evidence type="ECO:0000256" key="2">
    <source>
        <dbReference type="ARBA" id="ARBA00023015"/>
    </source>
</evidence>
<dbReference type="GO" id="GO:0003677">
    <property type="term" value="F:DNA binding"/>
    <property type="evidence" value="ECO:0007669"/>
    <property type="project" value="UniProtKB-KW"/>
</dbReference>
<keyword evidence="4" id="KW-0804">Transcription</keyword>
<evidence type="ECO:0000256" key="5">
    <source>
        <dbReference type="ARBA" id="ARBA00023242"/>
    </source>
</evidence>
<comment type="subcellular location">
    <subcellularLocation>
        <location evidence="1">Nucleus</location>
    </subcellularLocation>
</comment>
<evidence type="ECO:0000256" key="1">
    <source>
        <dbReference type="ARBA" id="ARBA00004123"/>
    </source>
</evidence>
<accession>A0A0E0JW16</accession>
<evidence type="ECO:0000259" key="7">
    <source>
        <dbReference type="PROSITE" id="PS51294"/>
    </source>
</evidence>
<dbReference type="InterPro" id="IPR046955">
    <property type="entry name" value="PHR1-like"/>
</dbReference>
<dbReference type="Gene3D" id="1.10.10.60">
    <property type="entry name" value="Homeodomain-like"/>
    <property type="match status" value="1"/>
</dbReference>
<keyword evidence="2" id="KW-0805">Transcription regulation</keyword>
<dbReference type="FunFam" id="1.10.10.60:FF:000007">
    <property type="entry name" value="Two-component response regulator"/>
    <property type="match status" value="1"/>
</dbReference>
<dbReference type="InterPro" id="IPR001005">
    <property type="entry name" value="SANT/Myb"/>
</dbReference>
<dbReference type="AlphaFoldDB" id="A0A0E0JW16"/>
<dbReference type="Pfam" id="PF00249">
    <property type="entry name" value="Myb_DNA-binding"/>
    <property type="match status" value="1"/>
</dbReference>
<dbReference type="GO" id="GO:0005634">
    <property type="term" value="C:nucleus"/>
    <property type="evidence" value="ECO:0007669"/>
    <property type="project" value="UniProtKB-SubCell"/>
</dbReference>
<evidence type="ECO:0000256" key="6">
    <source>
        <dbReference type="SAM" id="MobiDB-lite"/>
    </source>
</evidence>
<feature type="compositionally biased region" description="Basic residues" evidence="6">
    <location>
        <begin position="124"/>
        <end position="135"/>
    </location>
</feature>
<name>A0A0E0JW16_ORYPU</name>
<evidence type="ECO:0000256" key="3">
    <source>
        <dbReference type="ARBA" id="ARBA00023125"/>
    </source>
</evidence>
<sequence length="219" mass="23710">MGGGGGGGSSVVVRRYNRSEAPRMRWPEELHRRFVHAVRRLGGCHEATPKRIMQLMGAKGVSISHVKSHLQMYRNSNSSSNVNRRHPVSPQIDWTTAQDQQQRRQMSSFSFLATKTVSSAGIGRHGHQGPHRRQAPHAGDDGCELTLSIGGGAAEESKDGGSSITFDDELLIQPAPNIINGSTQHGHRHPFACSTQPPPPAAAAINLELTISSPCCWLT</sequence>
<dbReference type="NCBIfam" id="TIGR01557">
    <property type="entry name" value="myb_SHAQKYF"/>
    <property type="match status" value="1"/>
</dbReference>
<feature type="region of interest" description="Disordered" evidence="6">
    <location>
        <begin position="121"/>
        <end position="163"/>
    </location>
</feature>
<organism evidence="8">
    <name type="scientific">Oryza punctata</name>
    <name type="common">Red rice</name>
    <dbReference type="NCBI Taxonomy" id="4537"/>
    <lineage>
        <taxon>Eukaryota</taxon>
        <taxon>Viridiplantae</taxon>
        <taxon>Streptophyta</taxon>
        <taxon>Embryophyta</taxon>
        <taxon>Tracheophyta</taxon>
        <taxon>Spermatophyta</taxon>
        <taxon>Magnoliopsida</taxon>
        <taxon>Liliopsida</taxon>
        <taxon>Poales</taxon>
        <taxon>Poaceae</taxon>
        <taxon>BOP clade</taxon>
        <taxon>Oryzoideae</taxon>
        <taxon>Oryzeae</taxon>
        <taxon>Oryzinae</taxon>
        <taxon>Oryza</taxon>
    </lineage>
</organism>
<dbReference type="InterPro" id="IPR009057">
    <property type="entry name" value="Homeodomain-like_sf"/>
</dbReference>
<dbReference type="OMA" id="ISSPCCW"/>
<keyword evidence="5" id="KW-0539">Nucleus</keyword>
<dbReference type="SUPFAM" id="SSF46689">
    <property type="entry name" value="Homeodomain-like"/>
    <property type="match status" value="1"/>
</dbReference>
<dbReference type="PANTHER" id="PTHR31314:SF113">
    <property type="entry name" value="MYB FAMILY TRANSCRIPTION FACTOR MPH1"/>
    <property type="match status" value="1"/>
</dbReference>
<dbReference type="Gramene" id="OPUNC02G04370.1">
    <property type="protein sequence ID" value="OPUNC02G04370.1"/>
    <property type="gene ID" value="OPUNC02G04370"/>
</dbReference>
<evidence type="ECO:0000256" key="4">
    <source>
        <dbReference type="ARBA" id="ARBA00023163"/>
    </source>
</evidence>
<dbReference type="STRING" id="4537.A0A0E0JW16"/>
<keyword evidence="3" id="KW-0238">DNA-binding</keyword>
<dbReference type="Proteomes" id="UP000026962">
    <property type="component" value="Chromosome 2"/>
</dbReference>
<reference evidence="8" key="1">
    <citation type="submission" date="2015-04" db="UniProtKB">
        <authorList>
            <consortium name="EnsemblPlants"/>
        </authorList>
    </citation>
    <scope>IDENTIFICATION</scope>
</reference>
<protein>
    <recommendedName>
        <fullName evidence="7">HTH myb-type domain-containing protein</fullName>
    </recommendedName>
</protein>